<protein>
    <submittedName>
        <fullName evidence="2">Uncharacterized protein</fullName>
    </submittedName>
</protein>
<keyword evidence="3" id="KW-1185">Reference proteome</keyword>
<reference evidence="2 3" key="2">
    <citation type="submission" date="2020-03" db="EMBL/GenBank/DDBJ databases">
        <authorList>
            <person name="Ichikawa N."/>
            <person name="Kimura A."/>
            <person name="Kitahashi Y."/>
            <person name="Uohara A."/>
        </authorList>
    </citation>
    <scope>NUCLEOTIDE SEQUENCE [LARGE SCALE GENOMIC DNA]</scope>
    <source>
        <strain evidence="2 3">NBRC 108639</strain>
    </source>
</reference>
<organism evidence="2 3">
    <name type="scientific">Phytohabitans houttuyneae</name>
    <dbReference type="NCBI Taxonomy" id="1076126"/>
    <lineage>
        <taxon>Bacteria</taxon>
        <taxon>Bacillati</taxon>
        <taxon>Actinomycetota</taxon>
        <taxon>Actinomycetes</taxon>
        <taxon>Micromonosporales</taxon>
        <taxon>Micromonosporaceae</taxon>
    </lineage>
</organism>
<dbReference type="EMBL" id="BLPF01000003">
    <property type="protein sequence ID" value="GFJ84510.1"/>
    <property type="molecule type" value="Genomic_DNA"/>
</dbReference>
<feature type="region of interest" description="Disordered" evidence="1">
    <location>
        <begin position="102"/>
        <end position="162"/>
    </location>
</feature>
<reference evidence="2 3" key="1">
    <citation type="submission" date="2020-03" db="EMBL/GenBank/DDBJ databases">
        <title>Whole genome shotgun sequence of Phytohabitans houttuyneae NBRC 108639.</title>
        <authorList>
            <person name="Komaki H."/>
            <person name="Tamura T."/>
        </authorList>
    </citation>
    <scope>NUCLEOTIDE SEQUENCE [LARGE SCALE GENOMIC DNA]</scope>
    <source>
        <strain evidence="2 3">NBRC 108639</strain>
    </source>
</reference>
<gene>
    <name evidence="2" type="ORF">Phou_086900</name>
</gene>
<dbReference type="Proteomes" id="UP000482800">
    <property type="component" value="Unassembled WGS sequence"/>
</dbReference>
<evidence type="ECO:0000256" key="1">
    <source>
        <dbReference type="SAM" id="MobiDB-lite"/>
    </source>
</evidence>
<evidence type="ECO:0000313" key="3">
    <source>
        <dbReference type="Proteomes" id="UP000482800"/>
    </source>
</evidence>
<evidence type="ECO:0000313" key="2">
    <source>
        <dbReference type="EMBL" id="GFJ84510.1"/>
    </source>
</evidence>
<comment type="caution">
    <text evidence="2">The sequence shown here is derived from an EMBL/GenBank/DDBJ whole genome shotgun (WGS) entry which is preliminary data.</text>
</comment>
<dbReference type="AlphaFoldDB" id="A0A6V8KM74"/>
<name>A0A6V8KM74_9ACTN</name>
<proteinExistence type="predicted"/>
<accession>A0A6V8KM74</accession>
<sequence>MEEPPARYPVMEAMSTIAPRLARGAGAKARAQWNAPSRFVSSDVGPDLVGQPVELGVLHRAGGAGVVDERVNLAEVVHNPRGHPPHPRVVGHVGGLRDRVAAQRPSPLDGGPRLGGRFAVRDGDRAGAGPGERERAAPGRAAPYGVNPRSSKHRRAPHHLTPPCGVGHRVACGTGMPATTGRRLDSGSHRQTACGVGWIECGPCRL</sequence>
<feature type="compositionally biased region" description="Basic and acidic residues" evidence="1">
    <location>
        <begin position="119"/>
        <end position="137"/>
    </location>
</feature>